<dbReference type="PATRIC" id="fig|1280952.3.peg.2072"/>
<keyword evidence="1" id="KW-0732">Signal</keyword>
<protein>
    <submittedName>
        <fullName evidence="2">Putative lipoprotein</fullName>
    </submittedName>
</protein>
<organism evidence="2 3">
    <name type="scientific">Hyphomonas jannaschiana VP2</name>
    <dbReference type="NCBI Taxonomy" id="1280952"/>
    <lineage>
        <taxon>Bacteria</taxon>
        <taxon>Pseudomonadati</taxon>
        <taxon>Pseudomonadota</taxon>
        <taxon>Alphaproteobacteria</taxon>
        <taxon>Hyphomonadales</taxon>
        <taxon>Hyphomonadaceae</taxon>
        <taxon>Hyphomonas</taxon>
    </lineage>
</organism>
<keyword evidence="2" id="KW-0449">Lipoprotein</keyword>
<gene>
    <name evidence="2" type="ORF">HJA_10375</name>
</gene>
<accession>A0A059FBJ9</accession>
<proteinExistence type="predicted"/>
<feature type="signal peptide" evidence="1">
    <location>
        <begin position="1"/>
        <end position="23"/>
    </location>
</feature>
<evidence type="ECO:0000313" key="3">
    <source>
        <dbReference type="Proteomes" id="UP000024816"/>
    </source>
</evidence>
<feature type="chain" id="PRO_5001577942" evidence="1">
    <location>
        <begin position="24"/>
        <end position="120"/>
    </location>
</feature>
<dbReference type="PROSITE" id="PS51257">
    <property type="entry name" value="PROKAR_LIPOPROTEIN"/>
    <property type="match status" value="1"/>
</dbReference>
<name>A0A059FBJ9_9PROT</name>
<dbReference type="AlphaFoldDB" id="A0A059FBJ9"/>
<evidence type="ECO:0000313" key="2">
    <source>
        <dbReference type="EMBL" id="KCZ87980.1"/>
    </source>
</evidence>
<keyword evidence="3" id="KW-1185">Reference proteome</keyword>
<dbReference type="Proteomes" id="UP000024816">
    <property type="component" value="Unassembled WGS sequence"/>
</dbReference>
<dbReference type="OrthoDB" id="7619457at2"/>
<evidence type="ECO:0000256" key="1">
    <source>
        <dbReference type="SAM" id="SignalP"/>
    </source>
</evidence>
<reference evidence="2 3" key="1">
    <citation type="journal article" date="2014" name="Antonie Van Leeuwenhoek">
        <title>Hyphomonas beringensis sp. nov. and Hyphomonas chukchiensis sp. nov., isolated from surface seawater of the Bering Sea and Chukchi Sea.</title>
        <authorList>
            <person name="Li C."/>
            <person name="Lai Q."/>
            <person name="Li G."/>
            <person name="Dong C."/>
            <person name="Wang J."/>
            <person name="Liao Y."/>
            <person name="Shao Z."/>
        </authorList>
    </citation>
    <scope>NUCLEOTIDE SEQUENCE [LARGE SCALE GENOMIC DNA]</scope>
    <source>
        <strain evidence="2 3">VP2</strain>
    </source>
</reference>
<dbReference type="RefSeq" id="WP_035581897.1">
    <property type="nucleotide sequence ID" value="NZ_ARYJ01000006.1"/>
</dbReference>
<comment type="caution">
    <text evidence="2">The sequence shown here is derived from an EMBL/GenBank/DDBJ whole genome shotgun (WGS) entry which is preliminary data.</text>
</comment>
<sequence length="120" mass="12037">MKSSIHAAAILIAAAFASGCASGGSGGSWSASSWNGLAPQNVYAGNYQFYAAPAEGQGFKLKFTVKTDGNFNIASAGPPAEADLQTAAEAAAPDGCKLVSVERTPDGGALADYDCGDENE</sequence>
<dbReference type="STRING" id="1280952.HJA_10375"/>
<dbReference type="EMBL" id="ARYJ01000006">
    <property type="protein sequence ID" value="KCZ87980.1"/>
    <property type="molecule type" value="Genomic_DNA"/>
</dbReference>